<dbReference type="EMBL" id="JBIPKE010000015">
    <property type="protein sequence ID" value="MFH6983617.1"/>
    <property type="molecule type" value="Genomic_DNA"/>
</dbReference>
<dbReference type="InterPro" id="IPR024932">
    <property type="entry name" value="ApbE"/>
</dbReference>
<evidence type="ECO:0000256" key="6">
    <source>
        <dbReference type="ARBA" id="ARBA00022723"/>
    </source>
</evidence>
<dbReference type="SUPFAM" id="SSF143631">
    <property type="entry name" value="ApbE-like"/>
    <property type="match status" value="1"/>
</dbReference>
<accession>A0ABW7N8C8</accession>
<dbReference type="Gene3D" id="3.10.520.10">
    <property type="entry name" value="ApbE-like domains"/>
    <property type="match status" value="1"/>
</dbReference>
<protein>
    <recommendedName>
        <fullName evidence="3 11">FAD:protein FMN transferase</fullName>
        <ecNumber evidence="2 11">2.7.1.180</ecNumber>
    </recommendedName>
    <alternativeName>
        <fullName evidence="9 11">Flavin transferase</fullName>
    </alternativeName>
</protein>
<organism evidence="12 13">
    <name type="scientific">Marinoscillum luteum</name>
    <dbReference type="NCBI Taxonomy" id="861051"/>
    <lineage>
        <taxon>Bacteria</taxon>
        <taxon>Pseudomonadati</taxon>
        <taxon>Bacteroidota</taxon>
        <taxon>Cytophagia</taxon>
        <taxon>Cytophagales</taxon>
        <taxon>Reichenbachiellaceae</taxon>
        <taxon>Marinoscillum</taxon>
    </lineage>
</organism>
<evidence type="ECO:0000256" key="8">
    <source>
        <dbReference type="ARBA" id="ARBA00022842"/>
    </source>
</evidence>
<evidence type="ECO:0000313" key="13">
    <source>
        <dbReference type="Proteomes" id="UP001610063"/>
    </source>
</evidence>
<evidence type="ECO:0000256" key="2">
    <source>
        <dbReference type="ARBA" id="ARBA00011955"/>
    </source>
</evidence>
<dbReference type="PIRSF" id="PIRSF006268">
    <property type="entry name" value="ApbE"/>
    <property type="match status" value="1"/>
</dbReference>
<dbReference type="PANTHER" id="PTHR30040:SF2">
    <property type="entry name" value="FAD:PROTEIN FMN TRANSFERASE"/>
    <property type="match status" value="1"/>
</dbReference>
<comment type="caution">
    <text evidence="12">The sequence shown here is derived from an EMBL/GenBank/DDBJ whole genome shotgun (WGS) entry which is preliminary data.</text>
</comment>
<evidence type="ECO:0000256" key="4">
    <source>
        <dbReference type="ARBA" id="ARBA00022630"/>
    </source>
</evidence>
<proteinExistence type="inferred from homology"/>
<reference evidence="12 13" key="1">
    <citation type="journal article" date="2013" name="Int. J. Syst. Evol. Microbiol.">
        <title>Marinoscillum luteum sp. nov., isolated from marine sediment.</title>
        <authorList>
            <person name="Cha I.T."/>
            <person name="Park S.J."/>
            <person name="Kim S.J."/>
            <person name="Kim J.G."/>
            <person name="Jung M.Y."/>
            <person name="Shin K.S."/>
            <person name="Kwon K.K."/>
            <person name="Yang S.H."/>
            <person name="Seo Y.S."/>
            <person name="Rhee S.K."/>
        </authorList>
    </citation>
    <scope>NUCLEOTIDE SEQUENCE [LARGE SCALE GENOMIC DNA]</scope>
    <source>
        <strain evidence="12 13">KCTC 23939</strain>
    </source>
</reference>
<evidence type="ECO:0000256" key="5">
    <source>
        <dbReference type="ARBA" id="ARBA00022679"/>
    </source>
</evidence>
<evidence type="ECO:0000256" key="11">
    <source>
        <dbReference type="PIRNR" id="PIRNR006268"/>
    </source>
</evidence>
<dbReference type="InterPro" id="IPR003374">
    <property type="entry name" value="ApbE-like_sf"/>
</dbReference>
<dbReference type="PANTHER" id="PTHR30040">
    <property type="entry name" value="THIAMINE BIOSYNTHESIS LIPOPROTEIN APBE"/>
    <property type="match status" value="1"/>
</dbReference>
<keyword evidence="5 11" id="KW-0808">Transferase</keyword>
<sequence length="308" mass="33726">MKEWNVTKRLMGCTFSLGVVEEDGNRAGQILQAGIDEIVRIEGLLSEFLPDSEVSKINNHPSDLPIALDPECFHLIDRSVKISRMTHGAFDITVSPLKGLYQFRKNHFEFPSQEAVEAALTTVGYIGLILDHESHSIQKHDGMRISFAAIGKGYASDQVKALWQSMGVTSGFVNASGDLNAFGLNQWGNAWKVGVSDPENHDKILFQIPIHNASVATSGDAEQYFIHEGKRYSHTISPFTGLPLSGVSSVTVISPSAELSDALATAAYVKGVDEGMALINELPQTHCIMLDDKQEVFFSKDIQYEAIS</sequence>
<dbReference type="Pfam" id="PF02424">
    <property type="entry name" value="ApbE"/>
    <property type="match status" value="1"/>
</dbReference>
<evidence type="ECO:0000256" key="1">
    <source>
        <dbReference type="ARBA" id="ARBA00001946"/>
    </source>
</evidence>
<dbReference type="RefSeq" id="WP_395417167.1">
    <property type="nucleotide sequence ID" value="NZ_JBIPKE010000015.1"/>
</dbReference>
<evidence type="ECO:0000313" key="12">
    <source>
        <dbReference type="EMBL" id="MFH6983617.1"/>
    </source>
</evidence>
<keyword evidence="8 11" id="KW-0460">Magnesium</keyword>
<dbReference type="GO" id="GO:0016740">
    <property type="term" value="F:transferase activity"/>
    <property type="evidence" value="ECO:0007669"/>
    <property type="project" value="UniProtKB-KW"/>
</dbReference>
<evidence type="ECO:0000256" key="10">
    <source>
        <dbReference type="ARBA" id="ARBA00048540"/>
    </source>
</evidence>
<gene>
    <name evidence="12" type="ORF">ACHKAR_09215</name>
</gene>
<evidence type="ECO:0000256" key="3">
    <source>
        <dbReference type="ARBA" id="ARBA00016337"/>
    </source>
</evidence>
<name>A0ABW7N8C8_9BACT</name>
<keyword evidence="6 11" id="KW-0479">Metal-binding</keyword>
<dbReference type="Proteomes" id="UP001610063">
    <property type="component" value="Unassembled WGS sequence"/>
</dbReference>
<evidence type="ECO:0000256" key="7">
    <source>
        <dbReference type="ARBA" id="ARBA00022827"/>
    </source>
</evidence>
<keyword evidence="13" id="KW-1185">Reference proteome</keyword>
<comment type="similarity">
    <text evidence="11">Belongs to the ApbE family.</text>
</comment>
<evidence type="ECO:0000256" key="9">
    <source>
        <dbReference type="ARBA" id="ARBA00031306"/>
    </source>
</evidence>
<comment type="catalytic activity">
    <reaction evidence="10 11">
        <text>L-threonyl-[protein] + FAD = FMN-L-threonyl-[protein] + AMP + H(+)</text>
        <dbReference type="Rhea" id="RHEA:36847"/>
        <dbReference type="Rhea" id="RHEA-COMP:11060"/>
        <dbReference type="Rhea" id="RHEA-COMP:11061"/>
        <dbReference type="ChEBI" id="CHEBI:15378"/>
        <dbReference type="ChEBI" id="CHEBI:30013"/>
        <dbReference type="ChEBI" id="CHEBI:57692"/>
        <dbReference type="ChEBI" id="CHEBI:74257"/>
        <dbReference type="ChEBI" id="CHEBI:456215"/>
        <dbReference type="EC" id="2.7.1.180"/>
    </reaction>
</comment>
<keyword evidence="4 11" id="KW-0285">Flavoprotein</keyword>
<comment type="cofactor">
    <cofactor evidence="1">
        <name>Mg(2+)</name>
        <dbReference type="ChEBI" id="CHEBI:18420"/>
    </cofactor>
</comment>
<keyword evidence="7 11" id="KW-0274">FAD</keyword>
<dbReference type="EC" id="2.7.1.180" evidence="2 11"/>